<reference evidence="2" key="1">
    <citation type="submission" date="2020-02" db="EMBL/GenBank/DDBJ databases">
        <authorList>
            <person name="Meier V. D."/>
        </authorList>
    </citation>
    <scope>NUCLEOTIDE SEQUENCE</scope>
    <source>
        <strain evidence="2">AVDCRST_MAG16</strain>
    </source>
</reference>
<feature type="compositionally biased region" description="Basic residues" evidence="1">
    <location>
        <begin position="93"/>
        <end position="106"/>
    </location>
</feature>
<feature type="region of interest" description="Disordered" evidence="1">
    <location>
        <begin position="85"/>
        <end position="106"/>
    </location>
</feature>
<sequence>VHGDLRAVRAQRPGPHAGPALLAGDARADRRRRAGCPAVRAAARGGGPGRRAALPGRGEPELRRPGRVRDCGGLARVRRCHRRPAQLRGRAAAAHRVRRRGRRRRL</sequence>
<gene>
    <name evidence="2" type="ORF">AVDCRST_MAG16-989</name>
</gene>
<feature type="region of interest" description="Disordered" evidence="1">
    <location>
        <begin position="1"/>
        <end position="67"/>
    </location>
</feature>
<feature type="non-terminal residue" evidence="2">
    <location>
        <position position="106"/>
    </location>
</feature>
<accession>A0A6J4L610</accession>
<dbReference type="AlphaFoldDB" id="A0A6J4L610"/>
<feature type="compositionally biased region" description="Basic and acidic residues" evidence="1">
    <location>
        <begin position="58"/>
        <end position="67"/>
    </location>
</feature>
<evidence type="ECO:0000256" key="1">
    <source>
        <dbReference type="SAM" id="MobiDB-lite"/>
    </source>
</evidence>
<name>A0A6J4L610_9ACTN</name>
<feature type="non-terminal residue" evidence="2">
    <location>
        <position position="1"/>
    </location>
</feature>
<protein>
    <submittedName>
        <fullName evidence="2">Uncharacterized protein</fullName>
    </submittedName>
</protein>
<dbReference type="EMBL" id="CADCUE010000081">
    <property type="protein sequence ID" value="CAA9324989.1"/>
    <property type="molecule type" value="Genomic_DNA"/>
</dbReference>
<evidence type="ECO:0000313" key="2">
    <source>
        <dbReference type="EMBL" id="CAA9324989.1"/>
    </source>
</evidence>
<organism evidence="2">
    <name type="scientific">uncultured Frankineae bacterium</name>
    <dbReference type="NCBI Taxonomy" id="437475"/>
    <lineage>
        <taxon>Bacteria</taxon>
        <taxon>Bacillati</taxon>
        <taxon>Actinomycetota</taxon>
        <taxon>Actinomycetes</taxon>
        <taxon>Frankiales</taxon>
        <taxon>environmental samples</taxon>
    </lineage>
</organism>
<proteinExistence type="predicted"/>